<sequence>MDGKHSSTYSDLATEITQRFGVLLTHSQLAELLGRSSGGLRYSLISPTDERTRALRDCGCRIGRRFYYPALDVANIISGEHRS</sequence>
<organism evidence="1 2">
    <name type="scientific">Congregibacter brevis</name>
    <dbReference type="NCBI Taxonomy" id="3081201"/>
    <lineage>
        <taxon>Bacteria</taxon>
        <taxon>Pseudomonadati</taxon>
        <taxon>Pseudomonadota</taxon>
        <taxon>Gammaproteobacteria</taxon>
        <taxon>Cellvibrionales</taxon>
        <taxon>Halieaceae</taxon>
        <taxon>Congregibacter</taxon>
    </lineage>
</organism>
<accession>A0ABZ0IHR1</accession>
<dbReference type="EMBL" id="CP136865">
    <property type="protein sequence ID" value="WOJ98571.1"/>
    <property type="molecule type" value="Genomic_DNA"/>
</dbReference>
<dbReference type="Proteomes" id="UP001626549">
    <property type="component" value="Chromosome"/>
</dbReference>
<proteinExistence type="predicted"/>
<dbReference type="RefSeq" id="WP_407329928.1">
    <property type="nucleotide sequence ID" value="NZ_CP136865.1"/>
</dbReference>
<gene>
    <name evidence="1" type="ORF">R0137_08370</name>
</gene>
<name>A0ABZ0IHR1_9GAMM</name>
<evidence type="ECO:0008006" key="3">
    <source>
        <dbReference type="Google" id="ProtNLM"/>
    </source>
</evidence>
<reference evidence="1 2" key="1">
    <citation type="submission" date="2023-10" db="EMBL/GenBank/DDBJ databases">
        <title>Two novel species belonging to the OM43/NOR5 clade.</title>
        <authorList>
            <person name="Park M."/>
        </authorList>
    </citation>
    <scope>NUCLEOTIDE SEQUENCE [LARGE SCALE GENOMIC DNA]</scope>
    <source>
        <strain evidence="1 2">IMCC45268</strain>
    </source>
</reference>
<evidence type="ECO:0000313" key="2">
    <source>
        <dbReference type="Proteomes" id="UP001626549"/>
    </source>
</evidence>
<evidence type="ECO:0000313" key="1">
    <source>
        <dbReference type="EMBL" id="WOJ98571.1"/>
    </source>
</evidence>
<protein>
    <recommendedName>
        <fullName evidence="3">DNA-binding protein</fullName>
    </recommendedName>
</protein>
<keyword evidence="2" id="KW-1185">Reference proteome</keyword>